<protein>
    <recommendedName>
        <fullName evidence="6">PNPLA domain-containing protein</fullName>
    </recommendedName>
</protein>
<comment type="caution">
    <text evidence="4">Lacks conserved residue(s) required for the propagation of feature annotation.</text>
</comment>
<evidence type="ECO:0000256" key="4">
    <source>
        <dbReference type="PROSITE-ProRule" id="PRU01161"/>
    </source>
</evidence>
<dbReference type="EnsemblFungi" id="MVLG_06048T0">
    <property type="protein sequence ID" value="MVLG_06048T0"/>
    <property type="gene ID" value="MVLG_06048"/>
</dbReference>
<dbReference type="GO" id="GO:0019369">
    <property type="term" value="P:arachidonate metabolic process"/>
    <property type="evidence" value="ECO:0007669"/>
    <property type="project" value="TreeGrafter"/>
</dbReference>
<dbReference type="GO" id="GO:0046486">
    <property type="term" value="P:glycerolipid metabolic process"/>
    <property type="evidence" value="ECO:0007669"/>
    <property type="project" value="UniProtKB-ARBA"/>
</dbReference>
<name>U5HG27_USTV1</name>
<dbReference type="OMA" id="FISTEPW"/>
<dbReference type="Proteomes" id="UP000017200">
    <property type="component" value="Unassembled WGS sequence"/>
</dbReference>
<feature type="compositionally biased region" description="Low complexity" evidence="5">
    <location>
        <begin position="529"/>
        <end position="540"/>
    </location>
</feature>
<feature type="region of interest" description="Disordered" evidence="5">
    <location>
        <begin position="287"/>
        <end position="563"/>
    </location>
</feature>
<dbReference type="OrthoDB" id="1658288at2759"/>
<evidence type="ECO:0000313" key="9">
    <source>
        <dbReference type="Proteomes" id="UP000017200"/>
    </source>
</evidence>
<keyword evidence="1" id="KW-0378">Hydrolase</keyword>
<dbReference type="PROSITE" id="PS51635">
    <property type="entry name" value="PNPLA"/>
    <property type="match status" value="1"/>
</dbReference>
<sequence>MTSLSYHTHGLSSGGSGPGSSMSGSGGSPSNSGSASPARPTSPSLGSSSASTATATATVPHPAPPDTVLTALNFTPFKTKNTRRDLTTSYRAFKQAWSAIERTTVLQHSARRLGERAANVLLVTTDKLQAYEPEDEKEKILGKVPTYEFQAEANPQETMFKLQSIMIDLQTAMTVLASPRQDQQVLLVRDLSSTVRSLEKLNIQLTNAVEMYELFISTEPWALENEHDLAADYAVLPRLFQLAFALRGPLYTGFLKDHPAPPGEIASISKRRDNYLAWCLETNPLLRQDPSTPTSAKKRWVPVTPSPEASPVSPLFPKGVAGTVPVLSRSRAPSSPTADAPAGGSRRLRSSTMVNEVSGSPPSIKAGTVVETKDIPSSPTTSPETSPTIPSSSPWTASLSNSPKDLGADTPDSSPPTTPQIVTSIYPNTVADRASRLSTDPNEHSFLSIGDHPSASSDSSGASDDEPDSPTSGTPRRLLENGSSKSSPASEVPPPKGLGILDSLNAAAPIEPDAAPNSPVEEKKSYLLSSPRSPRRVPSIPTLPAIPEDELYRPEPPTPIPSFIVRPATPQRESLQAGEMGSTPQTTSLRILSLDGGGIRGLTLLYTLRSKLPKDSPPPYQVFDLITGCGTGGLVAILLGRLRMTLDEAIDTYLSIARQAFISKELVRKKGRWSRLFGGPGSTADPTQVGKLLPGTRDHGLEEALLEHLDDVPMLEESSAPEAKRCKVAILAYEQSSYGGDGAPVWFRSYLDDNDENLDSPCIRTVVRATIASSAFFRPFKITEERASFIVAPESLNPADLTLDEAHRISETLGPEATELPKLEIVHFLSLGVGQIPSGIRLSSKTKMRSLKLVTRIVEENRSAYERVLRRARREGWSERIERIDVDLVGRDDKGIDEWFYHILLRDAIEQFVNGGDLSTTTSGAANKVGSGDFEFPSPTPTETVKSTNPRPTSMLSTFTFRRSSIQRLSLRPESSSSSSTTSPLRRSVSLTNLRTSLNPMYLQRDTSTASLDADVARESLTSSGTNIDL</sequence>
<dbReference type="EMBL" id="AEIJ01000674">
    <property type="status" value="NOT_ANNOTATED_CDS"/>
    <property type="molecule type" value="Genomic_DNA"/>
</dbReference>
<reference evidence="7" key="2">
    <citation type="submission" date="2010-11" db="EMBL/GenBank/DDBJ databases">
        <authorList>
            <consortium name="The Broad Institute Genome Sequencing Platform"/>
            <person name="Earl A."/>
            <person name="Ward D."/>
            <person name="Feldgarden M."/>
            <person name="Gevers D."/>
            <person name="Butler R."/>
            <person name="Young S.K."/>
            <person name="Zeng Q."/>
            <person name="Gargeya S."/>
            <person name="Fitzgerald M."/>
            <person name="Haas B."/>
            <person name="Abouelleil A."/>
            <person name="Alvarado L."/>
            <person name="Arachchi H.M."/>
            <person name="Berlin A."/>
            <person name="Brown A."/>
            <person name="Chapman S.B."/>
            <person name="Chen Z."/>
            <person name="Dunbar C."/>
            <person name="Freedman E."/>
            <person name="Gearin G."/>
            <person name="Gellesch M."/>
            <person name="Goldberg J."/>
            <person name="Griggs A."/>
            <person name="Gujja S."/>
            <person name="Heilman E."/>
            <person name="Heiman D."/>
            <person name="Howarth C."/>
            <person name="Larson L."/>
            <person name="Lui A."/>
            <person name="MacDonald P.J.P."/>
            <person name="Mehta T."/>
            <person name="Montmayeur A."/>
            <person name="Murphy C."/>
            <person name="Neiman D."/>
            <person name="Pearson M."/>
            <person name="Priest M."/>
            <person name="Roberts A."/>
            <person name="Saif S."/>
            <person name="Shea T."/>
            <person name="Shenoy N."/>
            <person name="Sisk P."/>
            <person name="Stolte C."/>
            <person name="Sykes S."/>
            <person name="White J."/>
            <person name="Yandava C."/>
            <person name="Wortman J."/>
            <person name="Nusbaum C."/>
            <person name="Birren B."/>
        </authorList>
    </citation>
    <scope>NUCLEOTIDE SEQUENCE</scope>
    <source>
        <strain evidence="7">P1A1 Lamole</strain>
    </source>
</reference>
<dbReference type="PANTHER" id="PTHR24185">
    <property type="entry name" value="CALCIUM-INDEPENDENT PHOSPHOLIPASE A2-GAMMA"/>
    <property type="match status" value="1"/>
</dbReference>
<dbReference type="HOGENOM" id="CLU_294430_0_0_1"/>
<dbReference type="AlphaFoldDB" id="U5HG27"/>
<dbReference type="SUPFAM" id="SSF52151">
    <property type="entry name" value="FabD/lysophospholipase-like"/>
    <property type="match status" value="1"/>
</dbReference>
<feature type="domain" description="PNPLA" evidence="6">
    <location>
        <begin position="592"/>
        <end position="826"/>
    </location>
</feature>
<dbReference type="InterPro" id="IPR002641">
    <property type="entry name" value="PNPLA_dom"/>
</dbReference>
<evidence type="ECO:0000259" key="6">
    <source>
        <dbReference type="PROSITE" id="PS51635"/>
    </source>
</evidence>
<feature type="region of interest" description="Disordered" evidence="5">
    <location>
        <begin position="968"/>
        <end position="991"/>
    </location>
</feature>
<dbReference type="GO" id="GO:0016020">
    <property type="term" value="C:membrane"/>
    <property type="evidence" value="ECO:0007669"/>
    <property type="project" value="TreeGrafter"/>
</dbReference>
<dbReference type="GO" id="GO:0047499">
    <property type="term" value="F:calcium-independent phospholipase A2 activity"/>
    <property type="evidence" value="ECO:0007669"/>
    <property type="project" value="TreeGrafter"/>
</dbReference>
<dbReference type="PANTHER" id="PTHR24185:SF1">
    <property type="entry name" value="CALCIUM-INDEPENDENT PHOSPHOLIPASE A2-GAMMA"/>
    <property type="match status" value="1"/>
</dbReference>
<gene>
    <name evidence="7" type="ORF">MVLG_06048</name>
</gene>
<evidence type="ECO:0000256" key="2">
    <source>
        <dbReference type="ARBA" id="ARBA00022963"/>
    </source>
</evidence>
<evidence type="ECO:0000256" key="3">
    <source>
        <dbReference type="ARBA" id="ARBA00023098"/>
    </source>
</evidence>
<proteinExistence type="predicted"/>
<reference evidence="7 9" key="3">
    <citation type="journal article" date="2015" name="BMC Genomics">
        <title>Sex and parasites: genomic and transcriptomic analysis of Microbotryum lychnidis-dioicae, the biotrophic and plant-castrating anther smut fungus.</title>
        <authorList>
            <person name="Perlin M.H."/>
            <person name="Amselem J."/>
            <person name="Fontanillas E."/>
            <person name="Toh S.S."/>
            <person name="Chen Z."/>
            <person name="Goldberg J."/>
            <person name="Duplessis S."/>
            <person name="Henrissat B."/>
            <person name="Young S."/>
            <person name="Zeng Q."/>
            <person name="Aguileta G."/>
            <person name="Petit E."/>
            <person name="Badouin H."/>
            <person name="Andrews J."/>
            <person name="Razeeq D."/>
            <person name="Gabaldon T."/>
            <person name="Quesneville H."/>
            <person name="Giraud T."/>
            <person name="Hood M.E."/>
            <person name="Schultz D.J."/>
            <person name="Cuomo C.A."/>
        </authorList>
    </citation>
    <scope>NUCLEOTIDE SEQUENCE [LARGE SCALE GENOMIC DNA]</scope>
    <source>
        <strain evidence="9">p1A1 Lamole</strain>
        <strain evidence="7">P1A1 Lamole</strain>
    </source>
</reference>
<feature type="region of interest" description="Disordered" evidence="5">
    <location>
        <begin position="1"/>
        <end position="67"/>
    </location>
</feature>
<keyword evidence="2" id="KW-0442">Lipid degradation</keyword>
<evidence type="ECO:0000256" key="5">
    <source>
        <dbReference type="SAM" id="MobiDB-lite"/>
    </source>
</evidence>
<dbReference type="GO" id="GO:0016042">
    <property type="term" value="P:lipid catabolic process"/>
    <property type="evidence" value="ECO:0007669"/>
    <property type="project" value="UniProtKB-KW"/>
</dbReference>
<dbReference type="InParanoid" id="U5HG27"/>
<evidence type="ECO:0000313" key="7">
    <source>
        <dbReference type="EMBL" id="KDE03486.1"/>
    </source>
</evidence>
<dbReference type="Pfam" id="PF01734">
    <property type="entry name" value="Patatin"/>
    <property type="match status" value="1"/>
</dbReference>
<dbReference type="Gene3D" id="3.40.1090.10">
    <property type="entry name" value="Cytosolic phospholipase A2 catalytic domain"/>
    <property type="match status" value="1"/>
</dbReference>
<feature type="compositionally biased region" description="Low complexity" evidence="5">
    <location>
        <begin position="376"/>
        <end position="398"/>
    </location>
</feature>
<reference evidence="9" key="1">
    <citation type="submission" date="2010-11" db="EMBL/GenBank/DDBJ databases">
        <title>The genome sequence of Microbotryum violaceum strain p1A1 Lamole.</title>
        <authorList>
            <person name="Cuomo C."/>
            <person name="Perlin M."/>
            <person name="Young S.K."/>
            <person name="Zeng Q."/>
            <person name="Gargeya S."/>
            <person name="Alvarado L."/>
            <person name="Berlin A."/>
            <person name="Chapman S.B."/>
            <person name="Chen Z."/>
            <person name="Freedman E."/>
            <person name="Gellesch M."/>
            <person name="Goldberg J."/>
            <person name="Griggs A."/>
            <person name="Gujja S."/>
            <person name="Heilman E."/>
            <person name="Heiman D."/>
            <person name="Howarth C."/>
            <person name="Mehta T."/>
            <person name="Neiman D."/>
            <person name="Pearson M."/>
            <person name="Roberts A."/>
            <person name="Saif S."/>
            <person name="Shea T."/>
            <person name="Shenoy N."/>
            <person name="Sisk P."/>
            <person name="Stolte C."/>
            <person name="Sykes S."/>
            <person name="White J."/>
            <person name="Yandava C."/>
            <person name="Haas B."/>
            <person name="Nusbaum C."/>
            <person name="Birren B."/>
        </authorList>
    </citation>
    <scope>NUCLEOTIDE SEQUENCE [LARGE SCALE GENOMIC DNA]</scope>
    <source>
        <strain evidence="9">p1A1 Lamole</strain>
    </source>
</reference>
<dbReference type="STRING" id="683840.U5HG27"/>
<organism evidence="7">
    <name type="scientific">Microbotryum lychnidis-dioicae (strain p1A1 Lamole / MvSl-1064)</name>
    <name type="common">Anther smut fungus</name>
    <dbReference type="NCBI Taxonomy" id="683840"/>
    <lineage>
        <taxon>Eukaryota</taxon>
        <taxon>Fungi</taxon>
        <taxon>Dikarya</taxon>
        <taxon>Basidiomycota</taxon>
        <taxon>Pucciniomycotina</taxon>
        <taxon>Microbotryomycetes</taxon>
        <taxon>Microbotryales</taxon>
        <taxon>Microbotryaceae</taxon>
        <taxon>Microbotryum</taxon>
    </lineage>
</organism>
<accession>U5HG27</accession>
<feature type="compositionally biased region" description="Low complexity" evidence="5">
    <location>
        <begin position="19"/>
        <end position="60"/>
    </location>
</feature>
<keyword evidence="9" id="KW-1185">Reference proteome</keyword>
<feature type="compositionally biased region" description="Polar residues" evidence="5">
    <location>
        <begin position="941"/>
        <end position="954"/>
    </location>
</feature>
<feature type="compositionally biased region" description="Low complexity" evidence="5">
    <location>
        <begin position="448"/>
        <end position="462"/>
    </location>
</feature>
<keyword evidence="3" id="KW-0443">Lipid metabolism</keyword>
<feature type="short sequence motif" description="GXGXXG" evidence="4">
    <location>
        <begin position="596"/>
        <end position="601"/>
    </location>
</feature>
<evidence type="ECO:0000256" key="1">
    <source>
        <dbReference type="ARBA" id="ARBA00022801"/>
    </source>
</evidence>
<feature type="compositionally biased region" description="Polar residues" evidence="5">
    <location>
        <begin position="350"/>
        <end position="361"/>
    </location>
</feature>
<reference evidence="8" key="4">
    <citation type="submission" date="2015-06" db="UniProtKB">
        <authorList>
            <consortium name="EnsemblFungi"/>
        </authorList>
    </citation>
    <scope>IDENTIFICATION</scope>
</reference>
<dbReference type="InterPro" id="IPR016035">
    <property type="entry name" value="Acyl_Trfase/lysoPLipase"/>
</dbReference>
<evidence type="ECO:0000313" key="8">
    <source>
        <dbReference type="EnsemblFungi" id="MVLG_06048T0"/>
    </source>
</evidence>
<dbReference type="EMBL" id="GL541738">
    <property type="protein sequence ID" value="KDE03486.1"/>
    <property type="molecule type" value="Genomic_DNA"/>
</dbReference>
<feature type="region of interest" description="Disordered" evidence="5">
    <location>
        <begin position="924"/>
        <end position="954"/>
    </location>
</feature>